<dbReference type="EMBL" id="LLZJ01000073">
    <property type="protein sequence ID" value="KUL65060.1"/>
    <property type="molecule type" value="Genomic_DNA"/>
</dbReference>
<evidence type="ECO:0000313" key="2">
    <source>
        <dbReference type="Proteomes" id="UP000053413"/>
    </source>
</evidence>
<accession>A0A0X3X7R8</accession>
<evidence type="ECO:0000313" key="1">
    <source>
        <dbReference type="EMBL" id="KUL65060.1"/>
    </source>
</evidence>
<sequence>MQRDDVRSFIARVSATSRRNRARAVSLAATFGSITFSATSTPVASCRARYTAPMPPRPSSRITE</sequence>
<comment type="caution">
    <text evidence="1">The sequence shown here is derived from an EMBL/GenBank/DDBJ whole genome shotgun (WGS) entry which is preliminary data.</text>
</comment>
<dbReference type="Proteomes" id="UP000053413">
    <property type="component" value="Unassembled WGS sequence"/>
</dbReference>
<gene>
    <name evidence="1" type="ORF">ADL28_08230</name>
</gene>
<proteinExistence type="predicted"/>
<dbReference type="AlphaFoldDB" id="A0A0X3X7R8"/>
<reference evidence="2" key="1">
    <citation type="submission" date="2015-10" db="EMBL/GenBank/DDBJ databases">
        <authorList>
            <person name="Ju K.-S."/>
            <person name="Doroghazi J.R."/>
            <person name="Metcalf W.W."/>
        </authorList>
    </citation>
    <scope>NUCLEOTIDE SEQUENCE [LARGE SCALE GENOMIC DNA]</scope>
    <source>
        <strain evidence="2">NRRL F-8817</strain>
    </source>
</reference>
<protein>
    <submittedName>
        <fullName evidence="1">Uncharacterized protein</fullName>
    </submittedName>
</protein>
<name>A0A0X3X7R8_STRVO</name>
<organism evidence="1 2">
    <name type="scientific">Streptomyces violaceusniger</name>
    <dbReference type="NCBI Taxonomy" id="68280"/>
    <lineage>
        <taxon>Bacteria</taxon>
        <taxon>Bacillati</taxon>
        <taxon>Actinomycetota</taxon>
        <taxon>Actinomycetes</taxon>
        <taxon>Kitasatosporales</taxon>
        <taxon>Streptomycetaceae</taxon>
        <taxon>Streptomyces</taxon>
        <taxon>Streptomyces violaceusniger group</taxon>
    </lineage>
</organism>